<dbReference type="RefSeq" id="XP_031552733.1">
    <property type="nucleotide sequence ID" value="XM_031696873.1"/>
</dbReference>
<gene>
    <name evidence="5" type="primary">LOC116289927</name>
</gene>
<dbReference type="GeneID" id="116289927"/>
<reference evidence="5" key="1">
    <citation type="submission" date="2025-08" db="UniProtKB">
        <authorList>
            <consortium name="RefSeq"/>
        </authorList>
    </citation>
    <scope>IDENTIFICATION</scope>
    <source>
        <tissue evidence="5">Tentacle</tissue>
    </source>
</reference>
<evidence type="ECO:0000259" key="3">
    <source>
        <dbReference type="PROSITE" id="PS50222"/>
    </source>
</evidence>
<feature type="compositionally biased region" description="Basic and acidic residues" evidence="2">
    <location>
        <begin position="374"/>
        <end position="395"/>
    </location>
</feature>
<feature type="compositionally biased region" description="Low complexity" evidence="2">
    <location>
        <begin position="270"/>
        <end position="283"/>
    </location>
</feature>
<dbReference type="PROSITE" id="PS00018">
    <property type="entry name" value="EF_HAND_1"/>
    <property type="match status" value="1"/>
</dbReference>
<dbReference type="AlphaFoldDB" id="A0A6P8HC82"/>
<dbReference type="KEGG" id="aten:116289927"/>
<keyword evidence="4" id="KW-1185">Reference proteome</keyword>
<feature type="region of interest" description="Disordered" evidence="2">
    <location>
        <begin position="1"/>
        <end position="46"/>
    </location>
</feature>
<dbReference type="Gene3D" id="1.10.238.10">
    <property type="entry name" value="EF-hand"/>
    <property type="match status" value="1"/>
</dbReference>
<feature type="region of interest" description="Disordered" evidence="2">
    <location>
        <begin position="270"/>
        <end position="395"/>
    </location>
</feature>
<dbReference type="InterPro" id="IPR011992">
    <property type="entry name" value="EF-hand-dom_pair"/>
</dbReference>
<name>A0A6P8HC82_ACTTE</name>
<evidence type="ECO:0000256" key="1">
    <source>
        <dbReference type="ARBA" id="ARBA00022837"/>
    </source>
</evidence>
<evidence type="ECO:0000313" key="5">
    <source>
        <dbReference type="RefSeq" id="XP_031552733.1"/>
    </source>
</evidence>
<dbReference type="InterPro" id="IPR002048">
    <property type="entry name" value="EF_hand_dom"/>
</dbReference>
<evidence type="ECO:0000256" key="2">
    <source>
        <dbReference type="SAM" id="MobiDB-lite"/>
    </source>
</evidence>
<feature type="domain" description="EF-hand" evidence="3">
    <location>
        <begin position="459"/>
        <end position="494"/>
    </location>
</feature>
<dbReference type="PROSITE" id="PS50222">
    <property type="entry name" value="EF_HAND_2"/>
    <property type="match status" value="1"/>
</dbReference>
<accession>A0A6P8HC82</accession>
<dbReference type="InParanoid" id="A0A6P8HC82"/>
<sequence>MLPSLQSSTKAISTDEPREKKAKKYRRKTEKSKKKPQGKCSFLPDINQGYLNSSQWEERIIESRSMRPSKTRVKQRGGGFREYINPNLPDTTSYGGYGNLRKIASFKTSDLPLDSLGGKNRGWSLQNPNPRLMNLQRLTGRFQKDEPFAYGDIFEYKSTKTVAKPHIEFLYQRRLSNSREHPTFIGTNGSVATLHDRFHCPPINASHSNTADHLPSTKTATSIPSSLPSVMDEGCCVHRKACTCDRRAEEKNNPPPRDVFKRWERSSRSVVSETSMHSSSGSSFCDQNGESNGNSWINNRPSFPKTTKKKPSGLSLENARKTMKKIVPLRTDSQEKLYDKRRRSTHTTSNISIDKKSKHKMKVQPEESSSTNDVSKEEIKTKNEETESKEEKCVEPDPLLDKTSVEMEVELISIEDNDKNYDVISEVENETMVTIPCNARRVVTPKLLQIQSDGLKDDDEFSTLRKMFTKLDNDGDGHLSFSELRRSLPSDLTKRQLDYLKKIYAMACESTFFGFEEFVAVHQMCDVIAHVKNSVFKGFESVNIDDIEDSLPTYLDLFNTLDENQTGSIDAAMLKELLASTLNVPKKSDVIEATLEAIGKTNGNMISKVELLAFLPFFVSISSS</sequence>
<dbReference type="SMART" id="SM00054">
    <property type="entry name" value="EFh"/>
    <property type="match status" value="2"/>
</dbReference>
<evidence type="ECO:0000313" key="4">
    <source>
        <dbReference type="Proteomes" id="UP000515163"/>
    </source>
</evidence>
<feature type="compositionally biased region" description="Basic residues" evidence="2">
    <location>
        <begin position="20"/>
        <end position="37"/>
    </location>
</feature>
<feature type="compositionally biased region" description="Polar residues" evidence="2">
    <location>
        <begin position="1"/>
        <end position="12"/>
    </location>
</feature>
<proteinExistence type="predicted"/>
<dbReference type="OrthoDB" id="5986953at2759"/>
<protein>
    <submittedName>
        <fullName evidence="5">Uncharacterized protein LOC116289927</fullName>
    </submittedName>
</protein>
<organism evidence="4 5">
    <name type="scientific">Actinia tenebrosa</name>
    <name type="common">Australian red waratah sea anemone</name>
    <dbReference type="NCBI Taxonomy" id="6105"/>
    <lineage>
        <taxon>Eukaryota</taxon>
        <taxon>Metazoa</taxon>
        <taxon>Cnidaria</taxon>
        <taxon>Anthozoa</taxon>
        <taxon>Hexacorallia</taxon>
        <taxon>Actiniaria</taxon>
        <taxon>Actiniidae</taxon>
        <taxon>Actinia</taxon>
    </lineage>
</organism>
<dbReference type="SUPFAM" id="SSF47473">
    <property type="entry name" value="EF-hand"/>
    <property type="match status" value="1"/>
</dbReference>
<dbReference type="Proteomes" id="UP000515163">
    <property type="component" value="Unplaced"/>
</dbReference>
<dbReference type="InterPro" id="IPR018247">
    <property type="entry name" value="EF_Hand_1_Ca_BS"/>
</dbReference>
<feature type="region of interest" description="Disordered" evidence="2">
    <location>
        <begin position="62"/>
        <end position="85"/>
    </location>
</feature>
<keyword evidence="1" id="KW-0106">Calcium</keyword>
<feature type="compositionally biased region" description="Polar residues" evidence="2">
    <location>
        <begin position="284"/>
        <end position="301"/>
    </location>
</feature>
<dbReference type="GO" id="GO:0005509">
    <property type="term" value="F:calcium ion binding"/>
    <property type="evidence" value="ECO:0007669"/>
    <property type="project" value="InterPro"/>
</dbReference>